<dbReference type="GO" id="GO:0030170">
    <property type="term" value="F:pyridoxal phosphate binding"/>
    <property type="evidence" value="ECO:0007669"/>
    <property type="project" value="InterPro"/>
</dbReference>
<evidence type="ECO:0000256" key="12">
    <source>
        <dbReference type="ARBA" id="ARBA00047715"/>
    </source>
</evidence>
<dbReference type="PANTHER" id="PTHR13693:SF100">
    <property type="entry name" value="8-AMINO-7-OXONONANOATE SYNTHASE"/>
    <property type="match status" value="1"/>
</dbReference>
<dbReference type="GO" id="GO:0008710">
    <property type="term" value="F:8-amino-7-oxononanoate synthase activity"/>
    <property type="evidence" value="ECO:0007669"/>
    <property type="project" value="UniProtKB-EC"/>
</dbReference>
<evidence type="ECO:0000256" key="2">
    <source>
        <dbReference type="ARBA" id="ARBA00004746"/>
    </source>
</evidence>
<keyword evidence="8" id="KW-0093">Biotin biosynthesis</keyword>
<dbReference type="EMBL" id="JADILZ010000045">
    <property type="protein sequence ID" value="MBO8478327.1"/>
    <property type="molecule type" value="Genomic_DNA"/>
</dbReference>
<feature type="domain" description="Aminotransferase class I/classII large" evidence="14">
    <location>
        <begin position="40"/>
        <end position="396"/>
    </location>
</feature>
<organism evidence="15 16">
    <name type="scientific">Candidatus Cryptobacteroides excrementipullorum</name>
    <dbReference type="NCBI Taxonomy" id="2840761"/>
    <lineage>
        <taxon>Bacteria</taxon>
        <taxon>Pseudomonadati</taxon>
        <taxon>Bacteroidota</taxon>
        <taxon>Bacteroidia</taxon>
        <taxon>Bacteroidales</taxon>
        <taxon>Candidatus Cryptobacteroides</taxon>
    </lineage>
</organism>
<reference evidence="15" key="1">
    <citation type="submission" date="2020-10" db="EMBL/GenBank/DDBJ databases">
        <authorList>
            <person name="Gilroy R."/>
        </authorList>
    </citation>
    <scope>NUCLEOTIDE SEQUENCE</scope>
    <source>
        <strain evidence="15">2478</strain>
    </source>
</reference>
<dbReference type="SUPFAM" id="SSF53383">
    <property type="entry name" value="PLP-dependent transferases"/>
    <property type="match status" value="1"/>
</dbReference>
<evidence type="ECO:0000256" key="11">
    <source>
        <dbReference type="ARBA" id="ARBA00033381"/>
    </source>
</evidence>
<evidence type="ECO:0000256" key="7">
    <source>
        <dbReference type="ARBA" id="ARBA00022679"/>
    </source>
</evidence>
<proteinExistence type="inferred from homology"/>
<comment type="cofactor">
    <cofactor evidence="1 13">
        <name>pyridoxal 5'-phosphate</name>
        <dbReference type="ChEBI" id="CHEBI:597326"/>
    </cofactor>
</comment>
<protein>
    <recommendedName>
        <fullName evidence="6">8-amino-7-oxononanoate synthase</fullName>
        <ecNumber evidence="6">2.3.1.47</ecNumber>
    </recommendedName>
    <alternativeName>
        <fullName evidence="10">7-keto-8-amino-pelargonic acid synthase</fullName>
    </alternativeName>
    <alternativeName>
        <fullName evidence="11">8-amino-7-ketopelargonate synthase</fullName>
    </alternativeName>
</protein>
<keyword evidence="7" id="KW-0808">Transferase</keyword>
<comment type="similarity">
    <text evidence="4">Belongs to the class-II pyridoxal-phosphate-dependent aminotransferase family. BioF subfamily.</text>
</comment>
<evidence type="ECO:0000256" key="9">
    <source>
        <dbReference type="ARBA" id="ARBA00022898"/>
    </source>
</evidence>
<evidence type="ECO:0000256" key="1">
    <source>
        <dbReference type="ARBA" id="ARBA00001933"/>
    </source>
</evidence>
<evidence type="ECO:0000259" key="14">
    <source>
        <dbReference type="Pfam" id="PF00155"/>
    </source>
</evidence>
<name>A0A9D9IT55_9BACT</name>
<evidence type="ECO:0000256" key="10">
    <source>
        <dbReference type="ARBA" id="ARBA00032610"/>
    </source>
</evidence>
<evidence type="ECO:0000313" key="16">
    <source>
        <dbReference type="Proteomes" id="UP000823771"/>
    </source>
</evidence>
<dbReference type="InterPro" id="IPR050087">
    <property type="entry name" value="AON_synthase_class-II"/>
</dbReference>
<comment type="pathway">
    <text evidence="3">Lipid metabolism.</text>
</comment>
<dbReference type="AlphaFoldDB" id="A0A9D9IT55"/>
<keyword evidence="9 13" id="KW-0663">Pyridoxal phosphate</keyword>
<sequence>MSTDSFFAGQLAAAEAAGNLRRLPRILHDGRYAVVDGRRMLNLSSNDYLGIASDPGMPLMRDFLQGTAAACPSQDTCSPMPEDILLGSASSRLLTGTFDVHEAVERMLCRLSGRQAALVFSSGYHMNIGILPAVCDASTLILADKLVHASIIDGIRLSAGKCVRFRHQDIDQLESLVEKYHRDYSRVVIVTESIFSMDGDTADLKFLAGLKKRYPGVMLYVDEAHAVGVRGETGMGLAQELGVAEEIDFLCGTFGKALASVGAYVLCDSDIREFLVNRMRSFIFTTALPPLNMLWTLRVLQCLAGMGDRRRLLSRNASKLRSALASAGLPCPSESHIIPVMAGDSHRAASLAASMQKEGFYLLPIRPPTVPEGTSRLRISLTAALSNEDTDALSAALLKAVL</sequence>
<comment type="catalytic activity">
    <reaction evidence="12">
        <text>6-carboxyhexanoyl-[ACP] + L-alanine + H(+) = (8S)-8-amino-7-oxononanoate + holo-[ACP] + CO2</text>
        <dbReference type="Rhea" id="RHEA:42288"/>
        <dbReference type="Rhea" id="RHEA-COMP:9685"/>
        <dbReference type="Rhea" id="RHEA-COMP:9955"/>
        <dbReference type="ChEBI" id="CHEBI:15378"/>
        <dbReference type="ChEBI" id="CHEBI:16526"/>
        <dbReference type="ChEBI" id="CHEBI:57972"/>
        <dbReference type="ChEBI" id="CHEBI:64479"/>
        <dbReference type="ChEBI" id="CHEBI:78846"/>
        <dbReference type="ChEBI" id="CHEBI:149468"/>
        <dbReference type="EC" id="2.3.1.47"/>
    </reaction>
</comment>
<dbReference type="Pfam" id="PF00155">
    <property type="entry name" value="Aminotran_1_2"/>
    <property type="match status" value="1"/>
</dbReference>
<dbReference type="Gene3D" id="3.90.1150.10">
    <property type="entry name" value="Aspartate Aminotransferase, domain 1"/>
    <property type="match status" value="1"/>
</dbReference>
<dbReference type="InterPro" id="IPR004839">
    <property type="entry name" value="Aminotransferase_I/II_large"/>
</dbReference>
<dbReference type="Gene3D" id="3.40.640.10">
    <property type="entry name" value="Type I PLP-dependent aspartate aminotransferase-like (Major domain)"/>
    <property type="match status" value="1"/>
</dbReference>
<comment type="pathway">
    <text evidence="2">Cofactor biosynthesis; biotin biosynthesis.</text>
</comment>
<evidence type="ECO:0000256" key="13">
    <source>
        <dbReference type="RuleBase" id="RU003693"/>
    </source>
</evidence>
<evidence type="ECO:0000256" key="8">
    <source>
        <dbReference type="ARBA" id="ARBA00022756"/>
    </source>
</evidence>
<evidence type="ECO:0000256" key="3">
    <source>
        <dbReference type="ARBA" id="ARBA00005189"/>
    </source>
</evidence>
<dbReference type="Proteomes" id="UP000823771">
    <property type="component" value="Unassembled WGS sequence"/>
</dbReference>
<dbReference type="InterPro" id="IPR015421">
    <property type="entry name" value="PyrdxlP-dep_Trfase_major"/>
</dbReference>
<evidence type="ECO:0000256" key="5">
    <source>
        <dbReference type="ARBA" id="ARBA00011738"/>
    </source>
</evidence>
<comment type="subunit">
    <text evidence="5">Homodimer.</text>
</comment>
<dbReference type="PROSITE" id="PS00599">
    <property type="entry name" value="AA_TRANSFER_CLASS_2"/>
    <property type="match status" value="1"/>
</dbReference>
<dbReference type="InterPro" id="IPR015424">
    <property type="entry name" value="PyrdxlP-dep_Trfase"/>
</dbReference>
<reference evidence="15" key="2">
    <citation type="journal article" date="2021" name="PeerJ">
        <title>Extensive microbial diversity within the chicken gut microbiome revealed by metagenomics and culture.</title>
        <authorList>
            <person name="Gilroy R."/>
            <person name="Ravi A."/>
            <person name="Getino M."/>
            <person name="Pursley I."/>
            <person name="Horton D.L."/>
            <person name="Alikhan N.F."/>
            <person name="Baker D."/>
            <person name="Gharbi K."/>
            <person name="Hall N."/>
            <person name="Watson M."/>
            <person name="Adriaenssens E.M."/>
            <person name="Foster-Nyarko E."/>
            <person name="Jarju S."/>
            <person name="Secka A."/>
            <person name="Antonio M."/>
            <person name="Oren A."/>
            <person name="Chaudhuri R.R."/>
            <person name="La Ragione R."/>
            <person name="Hildebrand F."/>
            <person name="Pallen M.J."/>
        </authorList>
    </citation>
    <scope>NUCLEOTIDE SEQUENCE</scope>
    <source>
        <strain evidence="15">2478</strain>
    </source>
</reference>
<dbReference type="PANTHER" id="PTHR13693">
    <property type="entry name" value="CLASS II AMINOTRANSFERASE/8-AMINO-7-OXONONANOATE SYNTHASE"/>
    <property type="match status" value="1"/>
</dbReference>
<gene>
    <name evidence="15" type="ORF">IAB80_05525</name>
</gene>
<dbReference type="GO" id="GO:0009102">
    <property type="term" value="P:biotin biosynthetic process"/>
    <property type="evidence" value="ECO:0007669"/>
    <property type="project" value="UniProtKB-KW"/>
</dbReference>
<evidence type="ECO:0000256" key="6">
    <source>
        <dbReference type="ARBA" id="ARBA00013187"/>
    </source>
</evidence>
<dbReference type="InterPro" id="IPR015422">
    <property type="entry name" value="PyrdxlP-dep_Trfase_small"/>
</dbReference>
<evidence type="ECO:0000256" key="4">
    <source>
        <dbReference type="ARBA" id="ARBA00010008"/>
    </source>
</evidence>
<accession>A0A9D9IT55</accession>
<comment type="caution">
    <text evidence="15">The sequence shown here is derived from an EMBL/GenBank/DDBJ whole genome shotgun (WGS) entry which is preliminary data.</text>
</comment>
<dbReference type="EC" id="2.3.1.47" evidence="6"/>
<dbReference type="InterPro" id="IPR001917">
    <property type="entry name" value="Aminotrans_II_pyridoxalP_BS"/>
</dbReference>
<evidence type="ECO:0000313" key="15">
    <source>
        <dbReference type="EMBL" id="MBO8478327.1"/>
    </source>
</evidence>